<gene>
    <name evidence="1" type="ORF">JW984_14215</name>
</gene>
<proteinExistence type="predicted"/>
<name>A0A9D8KI86_9DELT</name>
<dbReference type="Proteomes" id="UP000809273">
    <property type="component" value="Unassembled WGS sequence"/>
</dbReference>
<reference evidence="1" key="1">
    <citation type="journal article" date="2021" name="Environ. Microbiol.">
        <title>Genomic characterization of three novel Desulfobacterota classes expand the metabolic and phylogenetic diversity of the phylum.</title>
        <authorList>
            <person name="Murphy C.L."/>
            <person name="Biggerstaff J."/>
            <person name="Eichhorn A."/>
            <person name="Ewing E."/>
            <person name="Shahan R."/>
            <person name="Soriano D."/>
            <person name="Stewart S."/>
            <person name="VanMol K."/>
            <person name="Walker R."/>
            <person name="Walters P."/>
            <person name="Elshahed M.S."/>
            <person name="Youssef N.H."/>
        </authorList>
    </citation>
    <scope>NUCLEOTIDE SEQUENCE</scope>
    <source>
        <strain evidence="1">Zod_Metabat.24</strain>
    </source>
</reference>
<sequence length="45" mass="5178">MLDEAEKDFRKACSLGSISGCGAAKWKYEDRIEEENKKKNNVEKK</sequence>
<accession>A0A9D8KI86</accession>
<dbReference type="AlphaFoldDB" id="A0A9D8KI86"/>
<organism evidence="1 2">
    <name type="scientific">Candidatus Zymogenus saltonus</name>
    <dbReference type="NCBI Taxonomy" id="2844893"/>
    <lineage>
        <taxon>Bacteria</taxon>
        <taxon>Deltaproteobacteria</taxon>
        <taxon>Candidatus Zymogenia</taxon>
        <taxon>Candidatus Zymogeniales</taxon>
        <taxon>Candidatus Zymogenaceae</taxon>
        <taxon>Candidatus Zymogenus</taxon>
    </lineage>
</organism>
<comment type="caution">
    <text evidence="1">The sequence shown here is derived from an EMBL/GenBank/DDBJ whole genome shotgun (WGS) entry which is preliminary data.</text>
</comment>
<evidence type="ECO:0000313" key="2">
    <source>
        <dbReference type="Proteomes" id="UP000809273"/>
    </source>
</evidence>
<evidence type="ECO:0000313" key="1">
    <source>
        <dbReference type="EMBL" id="MBN1574350.1"/>
    </source>
</evidence>
<reference evidence="1" key="2">
    <citation type="submission" date="2021-01" db="EMBL/GenBank/DDBJ databases">
        <authorList>
            <person name="Hahn C.R."/>
            <person name="Youssef N.H."/>
            <person name="Elshahed M."/>
        </authorList>
    </citation>
    <scope>NUCLEOTIDE SEQUENCE</scope>
    <source>
        <strain evidence="1">Zod_Metabat.24</strain>
    </source>
</reference>
<dbReference type="EMBL" id="JAFGIX010000075">
    <property type="protein sequence ID" value="MBN1574350.1"/>
    <property type="molecule type" value="Genomic_DNA"/>
</dbReference>
<protein>
    <submittedName>
        <fullName evidence="1">Uncharacterized protein</fullName>
    </submittedName>
</protein>